<proteinExistence type="predicted"/>
<keyword evidence="3" id="KW-1185">Reference proteome</keyword>
<dbReference type="AlphaFoldDB" id="A0A0L0FWK7"/>
<reference evidence="2 3" key="1">
    <citation type="submission" date="2011-02" db="EMBL/GenBank/DDBJ databases">
        <title>The Genome Sequence of Sphaeroforma arctica JP610.</title>
        <authorList>
            <consortium name="The Broad Institute Genome Sequencing Platform"/>
            <person name="Russ C."/>
            <person name="Cuomo C."/>
            <person name="Young S.K."/>
            <person name="Zeng Q."/>
            <person name="Gargeya S."/>
            <person name="Alvarado L."/>
            <person name="Berlin A."/>
            <person name="Chapman S.B."/>
            <person name="Chen Z."/>
            <person name="Freedman E."/>
            <person name="Gellesch M."/>
            <person name="Goldberg J."/>
            <person name="Griggs A."/>
            <person name="Gujja S."/>
            <person name="Heilman E."/>
            <person name="Heiman D."/>
            <person name="Howarth C."/>
            <person name="Mehta T."/>
            <person name="Neiman D."/>
            <person name="Pearson M."/>
            <person name="Roberts A."/>
            <person name="Saif S."/>
            <person name="Shea T."/>
            <person name="Shenoy N."/>
            <person name="Sisk P."/>
            <person name="Stolte C."/>
            <person name="Sykes S."/>
            <person name="White J."/>
            <person name="Yandava C."/>
            <person name="Burger G."/>
            <person name="Gray M.W."/>
            <person name="Holland P.W.H."/>
            <person name="King N."/>
            <person name="Lang F.B.F."/>
            <person name="Roger A.J."/>
            <person name="Ruiz-Trillo I."/>
            <person name="Haas B."/>
            <person name="Nusbaum C."/>
            <person name="Birren B."/>
        </authorList>
    </citation>
    <scope>NUCLEOTIDE SEQUENCE [LARGE SCALE GENOMIC DNA]</scope>
    <source>
        <strain evidence="2 3">JP610</strain>
    </source>
</reference>
<dbReference type="Proteomes" id="UP000054560">
    <property type="component" value="Unassembled WGS sequence"/>
</dbReference>
<dbReference type="RefSeq" id="XP_014155122.1">
    <property type="nucleotide sequence ID" value="XM_014299647.1"/>
</dbReference>
<protein>
    <submittedName>
        <fullName evidence="2">Uncharacterized protein</fullName>
    </submittedName>
</protein>
<sequence>MSGQAESPTKALVPNDSLHNDQWKLDLQKSITDLSAQVNTLQTNLNQMSGPALPNLDNNGPISKKPLADDQWKLTMHQILTEFCVKVNNLESELRDLKSQTCAPLNEGTPNTFRFGSTSPPAPPAKRPRPQASICSSNSEPPSYRSKVGNPTKPTPRKTPDPTDLSAPTAAASTRTASDESDGPPDAGQNSPRNG</sequence>
<gene>
    <name evidence="2" type="ORF">SARC_06448</name>
</gene>
<evidence type="ECO:0000256" key="1">
    <source>
        <dbReference type="SAM" id="MobiDB-lite"/>
    </source>
</evidence>
<feature type="compositionally biased region" description="Low complexity" evidence="1">
    <location>
        <begin position="162"/>
        <end position="176"/>
    </location>
</feature>
<organism evidence="2 3">
    <name type="scientific">Sphaeroforma arctica JP610</name>
    <dbReference type="NCBI Taxonomy" id="667725"/>
    <lineage>
        <taxon>Eukaryota</taxon>
        <taxon>Ichthyosporea</taxon>
        <taxon>Ichthyophonida</taxon>
        <taxon>Sphaeroforma</taxon>
    </lineage>
</organism>
<evidence type="ECO:0000313" key="2">
    <source>
        <dbReference type="EMBL" id="KNC81220.1"/>
    </source>
</evidence>
<evidence type="ECO:0000313" key="3">
    <source>
        <dbReference type="Proteomes" id="UP000054560"/>
    </source>
</evidence>
<accession>A0A0L0FWK7</accession>
<name>A0A0L0FWK7_9EUKA</name>
<dbReference type="EMBL" id="KQ242056">
    <property type="protein sequence ID" value="KNC81220.1"/>
    <property type="molecule type" value="Genomic_DNA"/>
</dbReference>
<dbReference type="GeneID" id="25906952"/>
<feature type="compositionally biased region" description="Polar residues" evidence="1">
    <location>
        <begin position="101"/>
        <end position="119"/>
    </location>
</feature>
<feature type="region of interest" description="Disordered" evidence="1">
    <location>
        <begin position="101"/>
        <end position="195"/>
    </location>
</feature>